<evidence type="ECO:0000256" key="1">
    <source>
        <dbReference type="SAM" id="Phobius"/>
    </source>
</evidence>
<keyword evidence="1" id="KW-0812">Transmembrane</keyword>
<protein>
    <recommendedName>
        <fullName evidence="2">Membrane-associated sensor domain-containing protein</fullName>
    </recommendedName>
</protein>
<dbReference type="InterPro" id="IPR033425">
    <property type="entry name" value="MASE3"/>
</dbReference>
<keyword evidence="1" id="KW-0472">Membrane</keyword>
<feature type="transmembrane region" description="Helical" evidence="1">
    <location>
        <begin position="250"/>
        <end position="267"/>
    </location>
</feature>
<evidence type="ECO:0000313" key="4">
    <source>
        <dbReference type="Proteomes" id="UP000446658"/>
    </source>
</evidence>
<feature type="transmembrane region" description="Helical" evidence="1">
    <location>
        <begin position="51"/>
        <end position="74"/>
    </location>
</feature>
<feature type="transmembrane region" description="Helical" evidence="1">
    <location>
        <begin position="192"/>
        <end position="213"/>
    </location>
</feature>
<feature type="transmembrane region" description="Helical" evidence="1">
    <location>
        <begin position="155"/>
        <end position="172"/>
    </location>
</feature>
<reference evidence="3 4" key="1">
    <citation type="submission" date="2019-11" db="EMBL/GenBank/DDBJ databases">
        <title>Draft genome sequence of Paludibacterium sp. dN18-1.</title>
        <authorList>
            <person name="Im W.-T."/>
        </authorList>
    </citation>
    <scope>NUCLEOTIDE SEQUENCE [LARGE SCALE GENOMIC DNA]</scope>
    <source>
        <strain evidence="4">dN 18-1</strain>
    </source>
</reference>
<proteinExistence type="predicted"/>
<comment type="caution">
    <text evidence="3">The sequence shown here is derived from an EMBL/GenBank/DDBJ whole genome shotgun (WGS) entry which is preliminary data.</text>
</comment>
<feature type="domain" description="Membrane-associated sensor" evidence="2">
    <location>
        <begin position="54"/>
        <end position="278"/>
    </location>
</feature>
<organism evidence="3 4">
    <name type="scientific">Paludibacterium denitrificans</name>
    <dbReference type="NCBI Taxonomy" id="2675226"/>
    <lineage>
        <taxon>Bacteria</taxon>
        <taxon>Pseudomonadati</taxon>
        <taxon>Pseudomonadota</taxon>
        <taxon>Betaproteobacteria</taxon>
        <taxon>Neisseriales</taxon>
        <taxon>Chromobacteriaceae</taxon>
        <taxon>Paludibacterium</taxon>
    </lineage>
</organism>
<feature type="transmembrane region" description="Helical" evidence="1">
    <location>
        <begin position="86"/>
        <end position="104"/>
    </location>
</feature>
<keyword evidence="4" id="KW-1185">Reference proteome</keyword>
<gene>
    <name evidence="3" type="ORF">GKE73_00360</name>
</gene>
<feature type="transmembrane region" description="Helical" evidence="1">
    <location>
        <begin position="225"/>
        <end position="244"/>
    </location>
</feature>
<name>A0A844GAJ0_9NEIS</name>
<accession>A0A844GAJ0</accession>
<dbReference type="Proteomes" id="UP000446658">
    <property type="component" value="Unassembled WGS sequence"/>
</dbReference>
<dbReference type="RefSeq" id="WP_230368659.1">
    <property type="nucleotide sequence ID" value="NZ_WLYX01000001.1"/>
</dbReference>
<evidence type="ECO:0000313" key="3">
    <source>
        <dbReference type="EMBL" id="MTD32311.1"/>
    </source>
</evidence>
<feature type="transmembrane region" description="Helical" evidence="1">
    <location>
        <begin position="21"/>
        <end position="39"/>
    </location>
</feature>
<dbReference type="Pfam" id="PF17159">
    <property type="entry name" value="MASE3"/>
    <property type="match status" value="1"/>
</dbReference>
<sequence>MATLSSPVKEAVGPVAEGSAIPWRLLAVLALVFLLIWQTPSLAWLSQGTSLFPLLTHTVEETFAIVVACLVFAVSWHASSRSQPGTIVILACGFLAVGLIDFAHMLSYQGMPAFITPASKDKAIIFWLAARYVAAITLLIVALRSCQPLQRSATRYLILAASLLVTAVIYYTELAHPELWPTMFRDGYGLTPAKIMAEVGIVLLLLLAAWLLYVRQQRHANADVANLFAATVVSMLAECCFMLYSNVNDVLALAGHSYKVIAYYYIYRAVFVSSVRAPYQRLQVEMAERQRAEQHIEFPGVP</sequence>
<feature type="transmembrane region" description="Helical" evidence="1">
    <location>
        <begin position="124"/>
        <end position="143"/>
    </location>
</feature>
<evidence type="ECO:0000259" key="2">
    <source>
        <dbReference type="Pfam" id="PF17159"/>
    </source>
</evidence>
<dbReference type="AlphaFoldDB" id="A0A844GAJ0"/>
<keyword evidence="1" id="KW-1133">Transmembrane helix</keyword>
<dbReference type="EMBL" id="WLYX01000001">
    <property type="protein sequence ID" value="MTD32311.1"/>
    <property type="molecule type" value="Genomic_DNA"/>
</dbReference>